<name>A0A8J2NVN8_9HEXA</name>
<evidence type="ECO:0000313" key="1">
    <source>
        <dbReference type="EMBL" id="CAG7716323.1"/>
    </source>
</evidence>
<dbReference type="EMBL" id="CAJVCH010037658">
    <property type="protein sequence ID" value="CAG7716323.1"/>
    <property type="molecule type" value="Genomic_DNA"/>
</dbReference>
<dbReference type="AlphaFoldDB" id="A0A8J2NVN8"/>
<evidence type="ECO:0000313" key="2">
    <source>
        <dbReference type="EMBL" id="CAG7716344.1"/>
    </source>
</evidence>
<keyword evidence="3" id="KW-1185">Reference proteome</keyword>
<feature type="non-terminal residue" evidence="2">
    <location>
        <position position="61"/>
    </location>
</feature>
<evidence type="ECO:0000313" key="3">
    <source>
        <dbReference type="Proteomes" id="UP000708208"/>
    </source>
</evidence>
<sequence>GVVSFVITVYFVPDPSVICTTGRTDFDTAGTASGLRLQSGTSPSQLIVAPLQRSEALASGQ</sequence>
<dbReference type="EMBL" id="CAJVCH010037844">
    <property type="protein sequence ID" value="CAG7716344.1"/>
    <property type="molecule type" value="Genomic_DNA"/>
</dbReference>
<accession>A0A8J2NVN8</accession>
<feature type="non-terminal residue" evidence="2">
    <location>
        <position position="1"/>
    </location>
</feature>
<dbReference type="Proteomes" id="UP000708208">
    <property type="component" value="Unassembled WGS sequence"/>
</dbReference>
<comment type="caution">
    <text evidence="2">The sequence shown here is derived from an EMBL/GenBank/DDBJ whole genome shotgun (WGS) entry which is preliminary data.</text>
</comment>
<gene>
    <name evidence="1" type="ORF">AFUS01_LOCUS5838</name>
    <name evidence="2" type="ORF">AFUS01_LOCUS5858</name>
</gene>
<organism evidence="2 3">
    <name type="scientific">Allacma fusca</name>
    <dbReference type="NCBI Taxonomy" id="39272"/>
    <lineage>
        <taxon>Eukaryota</taxon>
        <taxon>Metazoa</taxon>
        <taxon>Ecdysozoa</taxon>
        <taxon>Arthropoda</taxon>
        <taxon>Hexapoda</taxon>
        <taxon>Collembola</taxon>
        <taxon>Symphypleona</taxon>
        <taxon>Sminthuridae</taxon>
        <taxon>Allacma</taxon>
    </lineage>
</organism>
<protein>
    <submittedName>
        <fullName evidence="2">Uncharacterized protein</fullName>
    </submittedName>
</protein>
<proteinExistence type="predicted"/>
<reference evidence="2" key="1">
    <citation type="submission" date="2021-06" db="EMBL/GenBank/DDBJ databases">
        <authorList>
            <person name="Hodson N. C."/>
            <person name="Mongue J. A."/>
            <person name="Jaron S. K."/>
        </authorList>
    </citation>
    <scope>NUCLEOTIDE SEQUENCE</scope>
</reference>